<organism evidence="1 2">
    <name type="scientific">Mucilaginibacter conchicola</name>
    <dbReference type="NCBI Taxonomy" id="2303333"/>
    <lineage>
        <taxon>Bacteria</taxon>
        <taxon>Pseudomonadati</taxon>
        <taxon>Bacteroidota</taxon>
        <taxon>Sphingobacteriia</taxon>
        <taxon>Sphingobacteriales</taxon>
        <taxon>Sphingobacteriaceae</taxon>
        <taxon>Mucilaginibacter</taxon>
    </lineage>
</organism>
<dbReference type="AlphaFoldDB" id="A0A372NNT7"/>
<dbReference type="EMBL" id="QWDC01000004">
    <property type="protein sequence ID" value="RFZ90300.1"/>
    <property type="molecule type" value="Genomic_DNA"/>
</dbReference>
<name>A0A372NNT7_9SPHI</name>
<protein>
    <submittedName>
        <fullName evidence="1">Uncharacterized protein</fullName>
    </submittedName>
</protein>
<comment type="caution">
    <text evidence="1">The sequence shown here is derived from an EMBL/GenBank/DDBJ whole genome shotgun (WGS) entry which is preliminary data.</text>
</comment>
<dbReference type="Proteomes" id="UP000264217">
    <property type="component" value="Unassembled WGS sequence"/>
</dbReference>
<proteinExistence type="predicted"/>
<sequence length="85" mass="9667">MDRIFITNQIKFDILTTGGMPANNPYNLLAATTLIKVGYNDEIRCRLLEQRLHQIAQEYNTGKRVMEGAISQDLTVRECIQLVIA</sequence>
<gene>
    <name evidence="1" type="ORF">D0C36_21110</name>
</gene>
<dbReference type="OrthoDB" id="798778at2"/>
<dbReference type="RefSeq" id="WP_117393714.1">
    <property type="nucleotide sequence ID" value="NZ_QWDC01000004.1"/>
</dbReference>
<reference evidence="1 2" key="1">
    <citation type="submission" date="2018-08" db="EMBL/GenBank/DDBJ databases">
        <title>Mucilaginibacter sp. MYSH2.</title>
        <authorList>
            <person name="Seo T."/>
        </authorList>
    </citation>
    <scope>NUCLEOTIDE SEQUENCE [LARGE SCALE GENOMIC DNA]</scope>
    <source>
        <strain evidence="1 2">MYSH2</strain>
    </source>
</reference>
<evidence type="ECO:0000313" key="1">
    <source>
        <dbReference type="EMBL" id="RFZ90300.1"/>
    </source>
</evidence>
<accession>A0A372NNT7</accession>
<keyword evidence="2" id="KW-1185">Reference proteome</keyword>
<evidence type="ECO:0000313" key="2">
    <source>
        <dbReference type="Proteomes" id="UP000264217"/>
    </source>
</evidence>